<gene>
    <name evidence="3" type="ORF">SEMRO_1225_G254100.1</name>
</gene>
<comment type="caution">
    <text evidence="3">The sequence shown here is derived from an EMBL/GenBank/DDBJ whole genome shotgun (WGS) entry which is preliminary data.</text>
</comment>
<feature type="compositionally biased region" description="Low complexity" evidence="1">
    <location>
        <begin position="145"/>
        <end position="166"/>
    </location>
</feature>
<feature type="compositionally biased region" description="Basic and acidic residues" evidence="1">
    <location>
        <begin position="982"/>
        <end position="1012"/>
    </location>
</feature>
<sequence length="1642" mass="180643">MHFGGCHLSSLFSESANALAVANAAAASSTLGRVEGELPKEIPPLKLQRPCANRVRDERIPLALQNELRRKRRKHRFDDAEDDPTKPLKKKKFRRRRIIIIDDDDDDSCDGEAEAAKKNQEKAAAVVQEKEEDHPLLATDDNDKASPNTTTTATTSRVVTPAASEASSEESVAEEEASACETPQDPLDVVRNQLANTVIGKIQWQPDSQFADPIQELQDDDEVVEEDIATLKSRRSLRPVWEPTPAENSGWSKFLKAQKGFHSRSVLPTFQQGDYWEEPLGNSTSLQQTLQNGTPKSTTKETSKHPTNVVPREKINKESVAENSILMEEEPNKNRAAVENEDSMEHPSAVEAAMHTEHPLEKGKESSKEPASVDVPAASSATVENESVEQPSAVEVAMHTEHLVEKENESSKEPASVEVPAASTATVEIESVEHPSAVEAAMHNDHPVENGKESSKEPASVEVPAASTATEAKCSTPPKTAKETSTSSKEQLDQNQDIRKVQVEESVQNGETSKFSLQNDKNHLVMELERDLTTTATSKAVPRKASGETSTTCKDANQSTAAANFSMTESNLTTEAQPMEVEKSLVAKSPAEALPSLQSDRETGTSATEQNKSQSAMMSTEAKSRESDLTTKMPSDKRNDNENVSIQESPATALTKTGRSLATNDAAQNAILMTESGSKEGSPQNNAQLTAGALSERTNESPVVGPPKQLHAEPAAANSTIAERGDIAACSVQRNNDNPSEVSLEPTSVSAGKDAFLNKEHCEADSRVEVEQLDGRKERESQSMDKHQHVLDSESVSAQQTTPRLRPLAAMLQFGNMREKQPARNEKLAQVGTELGHAERGSPCERGLAPRCQDEETSKQTPEAVQVDVSSSSSRNLIIESQEKAKTAYMYSPPTHEKEGKQNSERHGGQRVQVDSDGVPLNEKAHTSQVGAELRSSPRSHEDLLQCHDSDIRGSGDRGATVDSINRPTKNSSNARVNILSRLDEGSHGKAPECKEDLDGKQPEVIEIHSSSDEEDDEDENQLSSSDDAGRPQSEFEEKPGYFRAMYESETDSATDDSEPDESEPKEPENDKKAELVSRVYTVSRSGRRCSRYKREQTKPKRKRKRKRKPKKQLEAPVVEYEPPVFNGNLRRTRRRTLLASAELIGARCEQSDSDSIVDHTQRKCASPPDGEVEIGQTATAVQARRVSQSPVQRESKDSGCTKERADASSTGMNAEQASDESGDSDDENSIMTSMTAATRVPYTEVPGVVYQYPAESNDGKCERVFKNPEMAEALEKFRERCQMTDNGPYNLTKFRKLWKLVGGDETGALGVSIEKIEDSGRFKRANQFVAKSDSTGQRKAQYGRILPHALETVFRGVMELMPHHVFLDLGHGIGNTCLQAAFTMGCRAKGVELVEARYYASEAVHSTIAKVANEKRMSKPTEWDHRAGLVELKHGRIEDPTLREWLTCDIDRIFVNNFAEVMSQRSEPKVSTNTVDSRIAALFANCRPGTVMVTLYPIHDLGVTNTRTMAERRKHKFKTPESKQSNASFFEAEEFEIGQRCECVSWSEASSNTDQLIAYKYTRLEQADGDQGPVLLCANPSCEWARIGKPVPATVIGPRGLVMNLNGCICGRSLRRVRDTNKCKPPVGLRSYVLREEEMGV</sequence>
<proteinExistence type="predicted"/>
<feature type="compositionally biased region" description="Basic and acidic residues" evidence="1">
    <location>
        <begin position="939"/>
        <end position="956"/>
    </location>
</feature>
<feature type="compositionally biased region" description="Basic and acidic residues" evidence="1">
    <location>
        <begin position="311"/>
        <end position="320"/>
    </location>
</feature>
<feature type="region of interest" description="Disordered" evidence="1">
    <location>
        <begin position="772"/>
        <end position="804"/>
    </location>
</feature>
<feature type="region of interest" description="Disordered" evidence="1">
    <location>
        <begin position="817"/>
        <end position="1119"/>
    </location>
</feature>
<feature type="compositionally biased region" description="Basic and acidic residues" evidence="1">
    <location>
        <begin position="622"/>
        <end position="641"/>
    </location>
</feature>
<evidence type="ECO:0000313" key="4">
    <source>
        <dbReference type="Proteomes" id="UP001153069"/>
    </source>
</evidence>
<feature type="compositionally biased region" description="Polar residues" evidence="1">
    <location>
        <begin position="794"/>
        <end position="803"/>
    </location>
</feature>
<evidence type="ECO:0000313" key="3">
    <source>
        <dbReference type="EMBL" id="CAB9521721.1"/>
    </source>
</evidence>
<accession>A0A9N8EI21</accession>
<dbReference type="InterPro" id="IPR029063">
    <property type="entry name" value="SAM-dependent_MTases_sf"/>
</dbReference>
<feature type="region of interest" description="Disordered" evidence="1">
    <location>
        <begin position="1151"/>
        <end position="1230"/>
    </location>
</feature>
<name>A0A9N8EI21_9STRA</name>
<feature type="compositionally biased region" description="Acidic residues" evidence="1">
    <location>
        <begin position="104"/>
        <end position="113"/>
    </location>
</feature>
<feature type="domain" description="DOT1" evidence="2">
    <location>
        <begin position="1342"/>
        <end position="1512"/>
    </location>
</feature>
<feature type="compositionally biased region" description="Polar residues" evidence="1">
    <location>
        <begin position="505"/>
        <end position="519"/>
    </location>
</feature>
<feature type="compositionally biased region" description="Polar residues" evidence="1">
    <location>
        <begin position="642"/>
        <end position="667"/>
    </location>
</feature>
<feature type="compositionally biased region" description="Basic and acidic residues" evidence="1">
    <location>
        <begin position="520"/>
        <end position="532"/>
    </location>
</feature>
<feature type="compositionally biased region" description="Low complexity" evidence="1">
    <location>
        <begin position="370"/>
        <end position="381"/>
    </location>
</feature>
<feature type="compositionally biased region" description="Polar residues" evidence="1">
    <location>
        <begin position="281"/>
        <end position="297"/>
    </location>
</feature>
<feature type="compositionally biased region" description="Basic and acidic residues" evidence="1">
    <location>
        <begin position="490"/>
        <end position="503"/>
    </location>
</feature>
<feature type="compositionally biased region" description="Polar residues" evidence="1">
    <location>
        <begin position="1177"/>
        <end position="1193"/>
    </location>
</feature>
<feature type="compositionally biased region" description="Basic and acidic residues" evidence="1">
    <location>
        <begin position="1194"/>
        <end position="1207"/>
    </location>
</feature>
<feature type="compositionally biased region" description="Basic and acidic residues" evidence="1">
    <location>
        <begin position="442"/>
        <end position="456"/>
    </location>
</feature>
<feature type="compositionally biased region" description="Polar residues" evidence="1">
    <location>
        <begin position="1208"/>
        <end position="1217"/>
    </location>
</feature>
<evidence type="ECO:0000256" key="1">
    <source>
        <dbReference type="SAM" id="MobiDB-lite"/>
    </source>
</evidence>
<feature type="region of interest" description="Disordered" evidence="1">
    <location>
        <begin position="71"/>
        <end position="90"/>
    </location>
</feature>
<dbReference type="GO" id="GO:0031151">
    <property type="term" value="F:histone H3K79 methyltransferase activity"/>
    <property type="evidence" value="ECO:0007669"/>
    <property type="project" value="InterPro"/>
</dbReference>
<feature type="compositionally biased region" description="Basic and acidic residues" evidence="1">
    <location>
        <begin position="817"/>
        <end position="827"/>
    </location>
</feature>
<organism evidence="3 4">
    <name type="scientific">Seminavis robusta</name>
    <dbReference type="NCBI Taxonomy" id="568900"/>
    <lineage>
        <taxon>Eukaryota</taxon>
        <taxon>Sar</taxon>
        <taxon>Stramenopiles</taxon>
        <taxon>Ochrophyta</taxon>
        <taxon>Bacillariophyta</taxon>
        <taxon>Bacillariophyceae</taxon>
        <taxon>Bacillariophycidae</taxon>
        <taxon>Naviculales</taxon>
        <taxon>Naviculaceae</taxon>
        <taxon>Seminavis</taxon>
    </lineage>
</organism>
<dbReference type="SUPFAM" id="SSF53335">
    <property type="entry name" value="S-adenosyl-L-methionine-dependent methyltransferases"/>
    <property type="match status" value="1"/>
</dbReference>
<keyword evidence="4" id="KW-1185">Reference proteome</keyword>
<feature type="compositionally biased region" description="Basic and acidic residues" evidence="1">
    <location>
        <begin position="354"/>
        <end position="368"/>
    </location>
</feature>
<feature type="compositionally biased region" description="Basic and acidic residues" evidence="1">
    <location>
        <begin position="398"/>
        <end position="412"/>
    </location>
</feature>
<feature type="compositionally biased region" description="Basic residues" evidence="1">
    <location>
        <begin position="1100"/>
        <end position="1111"/>
    </location>
</feature>
<feature type="region of interest" description="Disordered" evidence="1">
    <location>
        <begin position="104"/>
        <end position="185"/>
    </location>
</feature>
<protein>
    <submittedName>
        <fullName evidence="3">Histone methylation protein DOT1</fullName>
    </submittedName>
</protein>
<feature type="compositionally biased region" description="Polar residues" evidence="1">
    <location>
        <begin position="547"/>
        <end position="576"/>
    </location>
</feature>
<feature type="compositionally biased region" description="Acidic residues" evidence="1">
    <location>
        <begin position="167"/>
        <end position="178"/>
    </location>
</feature>
<feature type="region of interest" description="Disordered" evidence="1">
    <location>
        <begin position="277"/>
        <end position="722"/>
    </location>
</feature>
<feature type="compositionally biased region" description="Basic and acidic residues" evidence="1">
    <location>
        <begin position="1028"/>
        <end position="1041"/>
    </location>
</feature>
<dbReference type="EMBL" id="CAICTM010001223">
    <property type="protein sequence ID" value="CAB9521721.1"/>
    <property type="molecule type" value="Genomic_DNA"/>
</dbReference>
<feature type="compositionally biased region" description="Basic and acidic residues" evidence="1">
    <location>
        <begin position="895"/>
        <end position="908"/>
    </location>
</feature>
<feature type="compositionally biased region" description="Basic and acidic residues" evidence="1">
    <location>
        <begin position="772"/>
        <end position="792"/>
    </location>
</feature>
<dbReference type="InterPro" id="IPR025789">
    <property type="entry name" value="DOT1_dom"/>
</dbReference>
<feature type="compositionally biased region" description="Polar residues" evidence="1">
    <location>
        <begin position="604"/>
        <end position="618"/>
    </location>
</feature>
<feature type="compositionally biased region" description="Acidic residues" evidence="1">
    <location>
        <begin position="1218"/>
        <end position="1229"/>
    </location>
</feature>
<reference evidence="3" key="1">
    <citation type="submission" date="2020-06" db="EMBL/GenBank/DDBJ databases">
        <authorList>
            <consortium name="Plant Systems Biology data submission"/>
        </authorList>
    </citation>
    <scope>NUCLEOTIDE SEQUENCE</scope>
    <source>
        <strain evidence="3">D6</strain>
    </source>
</reference>
<feature type="compositionally biased region" description="Polar residues" evidence="1">
    <location>
        <begin position="675"/>
        <end position="689"/>
    </location>
</feature>
<feature type="compositionally biased region" description="Polar residues" evidence="1">
    <location>
        <begin position="963"/>
        <end position="976"/>
    </location>
</feature>
<evidence type="ECO:0000259" key="2">
    <source>
        <dbReference type="Pfam" id="PF08123"/>
    </source>
</evidence>
<dbReference type="OrthoDB" id="204102at2759"/>
<dbReference type="Pfam" id="PF08123">
    <property type="entry name" value="DOT1"/>
    <property type="match status" value="1"/>
</dbReference>
<dbReference type="Gene3D" id="3.40.50.150">
    <property type="entry name" value="Vaccinia Virus protein VP39"/>
    <property type="match status" value="1"/>
</dbReference>
<feature type="compositionally biased region" description="Acidic residues" evidence="1">
    <location>
        <begin position="1049"/>
        <end position="1062"/>
    </location>
</feature>
<dbReference type="Proteomes" id="UP001153069">
    <property type="component" value="Unassembled WGS sequence"/>
</dbReference>
<feature type="compositionally biased region" description="Basic and acidic residues" evidence="1">
    <location>
        <begin position="1063"/>
        <end position="1076"/>
    </location>
</feature>